<name>A0A9W3AD56_BIOGL</name>
<dbReference type="GeneID" id="106052369"/>
<dbReference type="RefSeq" id="XP_055885068.1">
    <property type="nucleotide sequence ID" value="XM_056029093.1"/>
</dbReference>
<keyword evidence="2" id="KW-0812">Transmembrane</keyword>
<evidence type="ECO:0000313" key="3">
    <source>
        <dbReference type="Proteomes" id="UP001165740"/>
    </source>
</evidence>
<evidence type="ECO:0000313" key="4">
    <source>
        <dbReference type="RefSeq" id="XP_055885068.1"/>
    </source>
</evidence>
<keyword evidence="3" id="KW-1185">Reference proteome</keyword>
<reference evidence="4" key="1">
    <citation type="submission" date="2025-08" db="UniProtKB">
        <authorList>
            <consortium name="RefSeq"/>
        </authorList>
    </citation>
    <scope>IDENTIFICATION</scope>
</reference>
<feature type="transmembrane region" description="Helical" evidence="2">
    <location>
        <begin position="438"/>
        <end position="459"/>
    </location>
</feature>
<dbReference type="PANTHER" id="PTHR24043:SF8">
    <property type="entry name" value="EGF-LIKE DOMAIN-CONTAINING PROTEIN"/>
    <property type="match status" value="1"/>
</dbReference>
<proteinExistence type="predicted"/>
<dbReference type="Gene3D" id="2.170.300.10">
    <property type="entry name" value="Tie2 ligand-binding domain superfamily"/>
    <property type="match status" value="1"/>
</dbReference>
<dbReference type="Proteomes" id="UP001165740">
    <property type="component" value="Chromosome 5"/>
</dbReference>
<gene>
    <name evidence="4" type="primary">LOC106052369</name>
</gene>
<dbReference type="GO" id="GO:0005044">
    <property type="term" value="F:scavenger receptor activity"/>
    <property type="evidence" value="ECO:0007669"/>
    <property type="project" value="InterPro"/>
</dbReference>
<evidence type="ECO:0000256" key="1">
    <source>
        <dbReference type="ARBA" id="ARBA00022536"/>
    </source>
</evidence>
<keyword evidence="2" id="KW-1133">Transmembrane helix</keyword>
<dbReference type="OrthoDB" id="6152285at2759"/>
<keyword evidence="2" id="KW-0472">Membrane</keyword>
<organism evidence="3 4">
    <name type="scientific">Biomphalaria glabrata</name>
    <name type="common">Bloodfluke planorb</name>
    <name type="synonym">Freshwater snail</name>
    <dbReference type="NCBI Taxonomy" id="6526"/>
    <lineage>
        <taxon>Eukaryota</taxon>
        <taxon>Metazoa</taxon>
        <taxon>Spiralia</taxon>
        <taxon>Lophotrochozoa</taxon>
        <taxon>Mollusca</taxon>
        <taxon>Gastropoda</taxon>
        <taxon>Heterobranchia</taxon>
        <taxon>Euthyneura</taxon>
        <taxon>Panpulmonata</taxon>
        <taxon>Hygrophila</taxon>
        <taxon>Lymnaeoidea</taxon>
        <taxon>Planorbidae</taxon>
        <taxon>Biomphalaria</taxon>
    </lineage>
</organism>
<dbReference type="AlphaFoldDB" id="A0A9W3AD56"/>
<dbReference type="PANTHER" id="PTHR24043">
    <property type="entry name" value="SCAVENGER RECEPTOR CLASS F"/>
    <property type="match status" value="1"/>
</dbReference>
<accession>A0A9W3AD56</accession>
<evidence type="ECO:0000256" key="2">
    <source>
        <dbReference type="SAM" id="Phobius"/>
    </source>
</evidence>
<dbReference type="InterPro" id="IPR042635">
    <property type="entry name" value="MEGF10/SREC1/2-like"/>
</dbReference>
<keyword evidence="1" id="KW-0245">EGF-like domain</keyword>
<sequence>MFKNIDMRLEKRLQLEPTILIRGNTVDIRYVLDRDPVGRISQISLEGKVVQHLCSLWVSGGQNIALKQQVLYNESSSGISTLYAAAVDGIKQCPKINLTDEYIYWSINLNQPYDIIEYRFYLYSKSGANTDFTLDFITKELDEWPLYYGRLPVNSLVIVDWLILDVKSIYISATKPASHDVLPILLCEVEAYIDCQKGTWGVHCENTCNASCPDNCRSDDGLCNEACFGYNDPPNCKTDCETGTWGYNCGNKCSNNCMQSSCDSKTGVCDRGCIGYSDPPFCTKSCVNGSWGLNCKDKCIGRCSNSSCDSKTGLCNEGCVNFRDPPKCLIECETGTWGYNCGNKCSNNCNQSSCDSKTGVCDRGCIGYSDPPFCTIACVNGSWGSNCKDNCSDRCFNSSCDSKTGLCDKGCVDLSDPPYCILKNKTSDTKEGISKQSLIAIIVTVSLPAVLFIVCVILLKVKGQLCFNPKYIASGSTSEGYLVVDSYDRPEYYDNEIYDVVDNEEVIVSNGYIHADSYDHPEYFENEIYQIIGSEEVSVNNDKFNEVDEHRNSEKENNPYLELIDGQTSSERENNSYLELIGWSETENKNKFEHTCASLS</sequence>
<protein>
    <submittedName>
        <fullName evidence="4">Uncharacterized protein LOC106052369</fullName>
    </submittedName>
</protein>